<evidence type="ECO:0000313" key="2">
    <source>
        <dbReference type="RefSeq" id="XP_039141224.1"/>
    </source>
</evidence>
<protein>
    <submittedName>
        <fullName evidence="2">Uncharacterized protein LOC120278509</fullName>
    </submittedName>
</protein>
<name>A0AB40CT30_DIOCR</name>
<organism evidence="1 2">
    <name type="scientific">Dioscorea cayennensis subsp. rotundata</name>
    <name type="common">White Guinea yam</name>
    <name type="synonym">Dioscorea rotundata</name>
    <dbReference type="NCBI Taxonomy" id="55577"/>
    <lineage>
        <taxon>Eukaryota</taxon>
        <taxon>Viridiplantae</taxon>
        <taxon>Streptophyta</taxon>
        <taxon>Embryophyta</taxon>
        <taxon>Tracheophyta</taxon>
        <taxon>Spermatophyta</taxon>
        <taxon>Magnoliopsida</taxon>
        <taxon>Liliopsida</taxon>
        <taxon>Dioscoreales</taxon>
        <taxon>Dioscoreaceae</taxon>
        <taxon>Dioscorea</taxon>
    </lineage>
</organism>
<dbReference type="AlphaFoldDB" id="A0AB40CT30"/>
<dbReference type="RefSeq" id="XP_039141224.1">
    <property type="nucleotide sequence ID" value="XM_039285290.1"/>
</dbReference>
<reference evidence="2" key="1">
    <citation type="submission" date="2025-08" db="UniProtKB">
        <authorList>
            <consortium name="RefSeq"/>
        </authorList>
    </citation>
    <scope>IDENTIFICATION</scope>
</reference>
<accession>A0AB40CT30</accession>
<sequence length="151" mass="17492">MQSDAFDEKCHVPMLRSDNYKTWKELIFLQLGCMDFDYAIRKDEPLVPTDNSTLGVIALYKRWERSNRLSMMYIKRRISTSIRGSIPDCAHVRDLLKAIDDQFESSDKAIASTLMTKLLSMKLTSVKSVREHIMSIRDLVAQLKALEQIDF</sequence>
<dbReference type="Pfam" id="PF14223">
    <property type="entry name" value="Retrotran_gag_2"/>
    <property type="match status" value="1"/>
</dbReference>
<keyword evidence="1" id="KW-1185">Reference proteome</keyword>
<proteinExistence type="predicted"/>
<gene>
    <name evidence="2" type="primary">LOC120278509</name>
</gene>
<dbReference type="GeneID" id="120278509"/>
<evidence type="ECO:0000313" key="1">
    <source>
        <dbReference type="Proteomes" id="UP001515500"/>
    </source>
</evidence>
<dbReference type="Proteomes" id="UP001515500">
    <property type="component" value="Chromosome 16"/>
</dbReference>